<comment type="caution">
    <text evidence="2">The sequence shown here is derived from an EMBL/GenBank/DDBJ whole genome shotgun (WGS) entry which is preliminary data.</text>
</comment>
<organism evidence="2">
    <name type="scientific">marine sediment metagenome</name>
    <dbReference type="NCBI Taxonomy" id="412755"/>
    <lineage>
        <taxon>unclassified sequences</taxon>
        <taxon>metagenomes</taxon>
        <taxon>ecological metagenomes</taxon>
    </lineage>
</organism>
<feature type="region of interest" description="Disordered" evidence="1">
    <location>
        <begin position="119"/>
        <end position="149"/>
    </location>
</feature>
<proteinExistence type="predicted"/>
<evidence type="ECO:0000313" key="2">
    <source>
        <dbReference type="EMBL" id="KKN73764.1"/>
    </source>
</evidence>
<dbReference type="AlphaFoldDB" id="A0A0F9T3J9"/>
<name>A0A0F9T3J9_9ZZZZ</name>
<dbReference type="Pfam" id="PF04404">
    <property type="entry name" value="ERF"/>
    <property type="match status" value="1"/>
</dbReference>
<dbReference type="EMBL" id="LAZR01000337">
    <property type="protein sequence ID" value="KKN73764.1"/>
    <property type="molecule type" value="Genomic_DNA"/>
</dbReference>
<dbReference type="InterPro" id="IPR007499">
    <property type="entry name" value="ERF_bacteria_virus"/>
</dbReference>
<accession>A0A0F9T3J9</accession>
<evidence type="ECO:0000256" key="1">
    <source>
        <dbReference type="SAM" id="MobiDB-lite"/>
    </source>
</evidence>
<sequence length="204" mass="22377">MSEQAWAEAWVKAWAEMPDIGQGHTVDVRKEGKKVFSYTYASLHDILKAVQPVLTEHGFAVSQSPTPDGIETHITHRDGFTKVFGPVPMPYSTDPKAIGSGITYGRRYGLTAALGIATDEDNDAPEASGAPEEPRSEASRAASRAPRTGDAHDELWTYVTERFPVPDRQTVFFDALQDAGVEDKKRANKTQATKARKYLEGLKA</sequence>
<protein>
    <submittedName>
        <fullName evidence="2">Uncharacterized protein</fullName>
    </submittedName>
</protein>
<gene>
    <name evidence="2" type="ORF">LCGC14_0397120</name>
</gene>
<reference evidence="2" key="1">
    <citation type="journal article" date="2015" name="Nature">
        <title>Complex archaea that bridge the gap between prokaryotes and eukaryotes.</title>
        <authorList>
            <person name="Spang A."/>
            <person name="Saw J.H."/>
            <person name="Jorgensen S.L."/>
            <person name="Zaremba-Niedzwiedzka K."/>
            <person name="Martijn J."/>
            <person name="Lind A.E."/>
            <person name="van Eijk R."/>
            <person name="Schleper C."/>
            <person name="Guy L."/>
            <person name="Ettema T.J."/>
        </authorList>
    </citation>
    <scope>NUCLEOTIDE SEQUENCE</scope>
</reference>